<dbReference type="GO" id="GO:0006203">
    <property type="term" value="P:dGTP catabolic process"/>
    <property type="evidence" value="ECO:0007669"/>
    <property type="project" value="TreeGrafter"/>
</dbReference>
<dbReference type="PANTHER" id="PTHR11373">
    <property type="entry name" value="DEOXYNUCLEOSIDE TRIPHOSPHATE TRIPHOSPHOHYDROLASE"/>
    <property type="match status" value="1"/>
</dbReference>
<dbReference type="KEGG" id="dvm:DvMF_1824"/>
<dbReference type="AlphaFoldDB" id="B8DMC4"/>
<dbReference type="HOGENOM" id="CLU_026821_3_0_7"/>
<organism evidence="2">
    <name type="scientific">Nitratidesulfovibrio vulgaris (strain DSM 19637 / Miyazaki F)</name>
    <name type="common">Desulfovibrio vulgaris</name>
    <dbReference type="NCBI Taxonomy" id="883"/>
    <lineage>
        <taxon>Bacteria</taxon>
        <taxon>Pseudomonadati</taxon>
        <taxon>Thermodesulfobacteriota</taxon>
        <taxon>Desulfovibrionia</taxon>
        <taxon>Desulfovibrionales</taxon>
        <taxon>Desulfovibrionaceae</taxon>
        <taxon>Nitratidesulfovibrio</taxon>
    </lineage>
</organism>
<dbReference type="Gene3D" id="1.10.3210.10">
    <property type="entry name" value="Hypothetical protein af1432"/>
    <property type="match status" value="1"/>
</dbReference>
<reference evidence="2" key="1">
    <citation type="submission" date="2008-10" db="EMBL/GenBank/DDBJ databases">
        <title>Complete sequence of Desulfovibrio vulgaris str. 'Miyazaki F'.</title>
        <authorList>
            <person name="Lucas S."/>
            <person name="Copeland A."/>
            <person name="Lapidus A."/>
            <person name="Glavina del Rio T."/>
            <person name="Dalin E."/>
            <person name="Tice H."/>
            <person name="Bruce D."/>
            <person name="Goodwin L."/>
            <person name="Pitluck S."/>
            <person name="Sims D."/>
            <person name="Brettin T."/>
            <person name="Detter J.C."/>
            <person name="Han C."/>
            <person name="Larimer F."/>
            <person name="Land M."/>
            <person name="Hauser L."/>
            <person name="Kyrpides N."/>
            <person name="Mikhailova N."/>
            <person name="Hazen T.C."/>
            <person name="Richardson P."/>
        </authorList>
    </citation>
    <scope>NUCLEOTIDE SEQUENCE</scope>
    <source>
        <strain evidence="2">Miyazaki F</strain>
    </source>
</reference>
<gene>
    <name evidence="2" type="ordered locus">DvMF_1824</name>
</gene>
<dbReference type="eggNOG" id="COG1078">
    <property type="taxonomic scope" value="Bacteria"/>
</dbReference>
<proteinExistence type="predicted"/>
<dbReference type="InterPro" id="IPR003607">
    <property type="entry name" value="HD/PDEase_dom"/>
</dbReference>
<dbReference type="CDD" id="cd00077">
    <property type="entry name" value="HDc"/>
    <property type="match status" value="1"/>
</dbReference>
<feature type="domain" description="HD" evidence="1">
    <location>
        <begin position="60"/>
        <end position="184"/>
    </location>
</feature>
<dbReference type="PANTHER" id="PTHR11373:SF4">
    <property type="entry name" value="DEOXYNUCLEOSIDE TRIPHOSPHATE TRIPHOSPHOHYDROLASE SAMHD1"/>
    <property type="match status" value="1"/>
</dbReference>
<dbReference type="STRING" id="883.DvMF_1824"/>
<dbReference type="SMART" id="SM00471">
    <property type="entry name" value="HDc"/>
    <property type="match status" value="1"/>
</dbReference>
<dbReference type="GO" id="GO:0008832">
    <property type="term" value="F:dGTPase activity"/>
    <property type="evidence" value="ECO:0007669"/>
    <property type="project" value="TreeGrafter"/>
</dbReference>
<dbReference type="SUPFAM" id="SSF109604">
    <property type="entry name" value="HD-domain/PDEase-like"/>
    <property type="match status" value="1"/>
</dbReference>
<dbReference type="Pfam" id="PF01966">
    <property type="entry name" value="HD"/>
    <property type="match status" value="1"/>
</dbReference>
<dbReference type="PROSITE" id="PS51831">
    <property type="entry name" value="HD"/>
    <property type="match status" value="1"/>
</dbReference>
<dbReference type="InterPro" id="IPR006674">
    <property type="entry name" value="HD_domain"/>
</dbReference>
<name>B8DMC4_NITV9</name>
<dbReference type="InterPro" id="IPR050135">
    <property type="entry name" value="dGTPase-like"/>
</dbReference>
<evidence type="ECO:0000313" key="2">
    <source>
        <dbReference type="EMBL" id="ACL08768.1"/>
    </source>
</evidence>
<accession>B8DMC4</accession>
<sequence>MWDWQQGLKANRKIRDPLYGYVYLNEDERRIIDTPIFQRLRRVGQLALTKYVYPAAEHSRFVHSLGAMHCATQIFTGIVNNSAKEMGLDHGDMLTSLRRLRFAALLHDIGHVAFSHAAEKMILSPLKHEHLGRHIIENYAPIADVLDEHATPVIGILSEQFLEKYQLLHQIISGHLDADRADYLMRDSHACGVKYGEYDVARYMQAFGATRQGGMLKLFVNERDVFVVEAFLMARYHYNMQVPYHRTRTGYDLVLKRFLREFLHTWEEAQLGLDFANGRFTRADIDKFEWFDDYTIFGRIKEQARAGNPWANMLLRGGHLCPVYDTTSKVRGAKQAYKTIVEKLKTAGLCEGEDFFHWMREEQVSKLIAANDEGSGSRQNQETIYVRTKDAGLVDIMSYSPILSALRPVTIYRIYTTETHRLLAEELVRKTCRKTR</sequence>
<dbReference type="EMBL" id="CP001197">
    <property type="protein sequence ID" value="ACL08768.1"/>
    <property type="molecule type" value="Genomic_DNA"/>
</dbReference>
<keyword evidence="2" id="KW-0378">Hydrolase</keyword>
<protein>
    <submittedName>
        <fullName evidence="2">Metal dependent phosphohydrolase</fullName>
    </submittedName>
</protein>
<evidence type="ECO:0000259" key="1">
    <source>
        <dbReference type="PROSITE" id="PS51831"/>
    </source>
</evidence>